<dbReference type="EMBL" id="CAJOBH010002473">
    <property type="protein sequence ID" value="CAF3908305.1"/>
    <property type="molecule type" value="Genomic_DNA"/>
</dbReference>
<evidence type="ECO:0000256" key="6">
    <source>
        <dbReference type="ARBA" id="ARBA00022803"/>
    </source>
</evidence>
<evidence type="ECO:0000256" key="2">
    <source>
        <dbReference type="ARBA" id="ARBA00022676"/>
    </source>
</evidence>
<dbReference type="Pfam" id="PF01129">
    <property type="entry name" value="ART"/>
    <property type="match status" value="1"/>
</dbReference>
<comment type="catalytic activity">
    <reaction evidence="7 8">
        <text>L-arginyl-[protein] + NAD(+) = N(omega)-(ADP-D-ribosyl)-L-arginyl-[protein] + nicotinamide + H(+)</text>
        <dbReference type="Rhea" id="RHEA:19149"/>
        <dbReference type="Rhea" id="RHEA-COMP:10532"/>
        <dbReference type="Rhea" id="RHEA-COMP:15087"/>
        <dbReference type="ChEBI" id="CHEBI:15378"/>
        <dbReference type="ChEBI" id="CHEBI:17154"/>
        <dbReference type="ChEBI" id="CHEBI:29965"/>
        <dbReference type="ChEBI" id="CHEBI:57540"/>
        <dbReference type="ChEBI" id="CHEBI:142554"/>
        <dbReference type="EC" id="2.4.2.31"/>
    </reaction>
</comment>
<reference evidence="9" key="1">
    <citation type="submission" date="2021-02" db="EMBL/GenBank/DDBJ databases">
        <authorList>
            <person name="Nowell W R."/>
        </authorList>
    </citation>
    <scope>NUCLEOTIDE SEQUENCE</scope>
</reference>
<evidence type="ECO:0000313" key="10">
    <source>
        <dbReference type="EMBL" id="CAF3908305.1"/>
    </source>
</evidence>
<dbReference type="SUPFAM" id="SSF48452">
    <property type="entry name" value="TPR-like"/>
    <property type="match status" value="1"/>
</dbReference>
<dbReference type="EC" id="2.4.2.31" evidence="8"/>
<keyword evidence="5" id="KW-0677">Repeat</keyword>
<dbReference type="SMART" id="SM00028">
    <property type="entry name" value="TPR"/>
    <property type="match status" value="4"/>
</dbReference>
<dbReference type="InterPro" id="IPR019734">
    <property type="entry name" value="TPR_rpt"/>
</dbReference>
<dbReference type="AlphaFoldDB" id="A0A815YV96"/>
<protein>
    <recommendedName>
        <fullName evidence="8">NAD(P)(+)--arginine ADP-ribosyltransferase</fullName>
        <ecNumber evidence="8">2.4.2.31</ecNumber>
    </recommendedName>
    <alternativeName>
        <fullName evidence="8">Mono(ADP-ribosyl)transferase</fullName>
    </alternativeName>
</protein>
<dbReference type="GO" id="GO:0106274">
    <property type="term" value="F:NAD+-protein-arginine ADP-ribosyltransferase activity"/>
    <property type="evidence" value="ECO:0007669"/>
    <property type="project" value="UniProtKB-EC"/>
</dbReference>
<dbReference type="GO" id="GO:0016779">
    <property type="term" value="F:nucleotidyltransferase activity"/>
    <property type="evidence" value="ECO:0007669"/>
    <property type="project" value="UniProtKB-KW"/>
</dbReference>
<keyword evidence="2 8" id="KW-0328">Glycosyltransferase</keyword>
<proteinExistence type="inferred from homology"/>
<dbReference type="Pfam" id="PF13374">
    <property type="entry name" value="TPR_10"/>
    <property type="match status" value="1"/>
</dbReference>
<evidence type="ECO:0000256" key="8">
    <source>
        <dbReference type="RuleBase" id="RU361228"/>
    </source>
</evidence>
<evidence type="ECO:0000313" key="11">
    <source>
        <dbReference type="Proteomes" id="UP000663855"/>
    </source>
</evidence>
<keyword evidence="8" id="KW-0520">NAD</keyword>
<comment type="caution">
    <text evidence="9">The sequence shown here is derived from an EMBL/GenBank/DDBJ whole genome shotgun (WGS) entry which is preliminary data.</text>
</comment>
<dbReference type="PANTHER" id="PTHR45641:SF19">
    <property type="entry name" value="NEPHROCYSTIN-3"/>
    <property type="match status" value="1"/>
</dbReference>
<keyword evidence="4" id="KW-0548">Nucleotidyltransferase</keyword>
<sequence length="718" mass="84455">MKGSKYHVPVVQEEIEEHATIEHFDIVWLNERPHLTLLQDPQYSEQILNLDGYNMRFFEDFLECGDYLYKLPTSAEVILIAEGQDTEEIINVTHCLCPIKVIFVVHLVAMSTDDENHISPAYVKVKHTNLNQVANRIRLFEARFLRNTKEFFSINIFEGNKTSELSSNEINGRFLFTQLLLDILLRMDRKLNDKDELIARCTELFATNAKELEKVTKFHLEYNAEKVFEWYTKDAFVYRQLNKALRTQNIDLLFLYRFILQDMKNQLMLHQEQLPVHVYRGQRLSRDEWKQLSKAKDQYISMNSFLSTSLQLSVAEILINNNKNDDEVSVLFDINADSKVLGGVQPFANISRFSQFPQEEEVLFMAGSMFHITDVINGDSFSTVKMELCSNEENELKPLFETLRNEYGGELTGKDKEASLNSFGVVLFNMKKFHTADRFFRRIYYETSTDDPNRARYCQNIGNAALHTGRYEESAVWYDRALEQCESHGYMDHPLQANIHLVRGNLYSMQNKRRQALDSYNTALTIYRKIFGENHPRIATCYGNMAAFFRRRKYYRTSLEYCERALNVANHSLPEIHPDLIFYNLSLAKLLLELRHRELQRALGHTEKALEIAQKAIPTEQMEFINIYSTMGQIYECMHDFENSALWYNKVDALGGLQTADVLIQQKWNKRKDFTCSRCRRRTWIYRSFEWMKDTRINCLVFHDFGFFLLNSVRYCCH</sequence>
<dbReference type="Gene3D" id="3.90.176.10">
    <property type="entry name" value="Toxin ADP-ribosyltransferase, Chain A, domain 1"/>
    <property type="match status" value="1"/>
</dbReference>
<keyword evidence="6" id="KW-0802">TPR repeat</keyword>
<dbReference type="PROSITE" id="PS51996">
    <property type="entry name" value="TR_MART"/>
    <property type="match status" value="1"/>
</dbReference>
<dbReference type="PANTHER" id="PTHR45641">
    <property type="entry name" value="TETRATRICOPEPTIDE REPEAT PROTEIN (AFU_ORTHOLOGUE AFUA_6G03870)"/>
    <property type="match status" value="1"/>
</dbReference>
<dbReference type="EMBL" id="CAJNOV010015497">
    <property type="protein sequence ID" value="CAF1574352.1"/>
    <property type="molecule type" value="Genomic_DNA"/>
</dbReference>
<accession>A0A815YV96</accession>
<dbReference type="InterPro" id="IPR000768">
    <property type="entry name" value="ART"/>
</dbReference>
<dbReference type="InterPro" id="IPR011990">
    <property type="entry name" value="TPR-like_helical_dom_sf"/>
</dbReference>
<evidence type="ECO:0000256" key="7">
    <source>
        <dbReference type="ARBA" id="ARBA00047597"/>
    </source>
</evidence>
<evidence type="ECO:0000256" key="3">
    <source>
        <dbReference type="ARBA" id="ARBA00022679"/>
    </source>
</evidence>
<keyword evidence="8" id="KW-0521">NADP</keyword>
<dbReference type="Proteomes" id="UP000681967">
    <property type="component" value="Unassembled WGS sequence"/>
</dbReference>
<dbReference type="SUPFAM" id="SSF56399">
    <property type="entry name" value="ADP-ribosylation"/>
    <property type="match status" value="1"/>
</dbReference>
<evidence type="ECO:0000256" key="5">
    <source>
        <dbReference type="ARBA" id="ARBA00022737"/>
    </source>
</evidence>
<keyword evidence="3 8" id="KW-0808">Transferase</keyword>
<comment type="similarity">
    <text evidence="1 8">Belongs to the Arg-specific ADP-ribosyltransferase family.</text>
</comment>
<evidence type="ECO:0000313" key="9">
    <source>
        <dbReference type="EMBL" id="CAF1574352.1"/>
    </source>
</evidence>
<dbReference type="Gene3D" id="1.25.40.10">
    <property type="entry name" value="Tetratricopeptide repeat domain"/>
    <property type="match status" value="2"/>
</dbReference>
<dbReference type="Proteomes" id="UP000663855">
    <property type="component" value="Unassembled WGS sequence"/>
</dbReference>
<gene>
    <name evidence="10" type="ORF">BYL167_LOCUS8842</name>
    <name evidence="9" type="ORF">CJN711_LOCUS32266</name>
</gene>
<name>A0A815YV96_9BILA</name>
<evidence type="ECO:0000256" key="4">
    <source>
        <dbReference type="ARBA" id="ARBA00022695"/>
    </source>
</evidence>
<organism evidence="9 11">
    <name type="scientific">Rotaria magnacalcarata</name>
    <dbReference type="NCBI Taxonomy" id="392030"/>
    <lineage>
        <taxon>Eukaryota</taxon>
        <taxon>Metazoa</taxon>
        <taxon>Spiralia</taxon>
        <taxon>Gnathifera</taxon>
        <taxon>Rotifera</taxon>
        <taxon>Eurotatoria</taxon>
        <taxon>Bdelloidea</taxon>
        <taxon>Philodinida</taxon>
        <taxon>Philodinidae</taxon>
        <taxon>Rotaria</taxon>
    </lineage>
</organism>
<dbReference type="Pfam" id="PF13424">
    <property type="entry name" value="TPR_12"/>
    <property type="match status" value="1"/>
</dbReference>
<evidence type="ECO:0000256" key="1">
    <source>
        <dbReference type="ARBA" id="ARBA00009558"/>
    </source>
</evidence>